<dbReference type="EMBL" id="BNEA01000007">
    <property type="protein sequence ID" value="GHI52495.1"/>
    <property type="molecule type" value="Genomic_DNA"/>
</dbReference>
<proteinExistence type="predicted"/>
<dbReference type="InterPro" id="IPR011711">
    <property type="entry name" value="GntR_C"/>
</dbReference>
<name>A0ABQ3R9G5_STRRR</name>
<keyword evidence="1" id="KW-0805">Transcription regulation</keyword>
<evidence type="ECO:0000256" key="3">
    <source>
        <dbReference type="ARBA" id="ARBA00023163"/>
    </source>
</evidence>
<dbReference type="SUPFAM" id="SSF48008">
    <property type="entry name" value="GntR ligand-binding domain-like"/>
    <property type="match status" value="1"/>
</dbReference>
<evidence type="ECO:0000256" key="2">
    <source>
        <dbReference type="ARBA" id="ARBA00023125"/>
    </source>
</evidence>
<dbReference type="Pfam" id="PF07729">
    <property type="entry name" value="FCD"/>
    <property type="match status" value="1"/>
</dbReference>
<keyword evidence="2" id="KW-0238">DNA-binding</keyword>
<comment type="caution">
    <text evidence="6">The sequence shown here is derived from an EMBL/GenBank/DDBJ whole genome shotgun (WGS) entry which is preliminary data.</text>
</comment>
<feature type="region of interest" description="Disordered" evidence="4">
    <location>
        <begin position="94"/>
        <end position="196"/>
    </location>
</feature>
<evidence type="ECO:0000256" key="1">
    <source>
        <dbReference type="ARBA" id="ARBA00023015"/>
    </source>
</evidence>
<dbReference type="Proteomes" id="UP000646738">
    <property type="component" value="Unassembled WGS sequence"/>
</dbReference>
<keyword evidence="7" id="KW-1185">Reference proteome</keyword>
<evidence type="ECO:0000256" key="4">
    <source>
        <dbReference type="SAM" id="MobiDB-lite"/>
    </source>
</evidence>
<feature type="region of interest" description="Disordered" evidence="4">
    <location>
        <begin position="1"/>
        <end position="26"/>
    </location>
</feature>
<keyword evidence="3" id="KW-0804">Transcription</keyword>
<evidence type="ECO:0000313" key="7">
    <source>
        <dbReference type="Proteomes" id="UP000646738"/>
    </source>
</evidence>
<protein>
    <recommendedName>
        <fullName evidence="5">GntR C-terminal domain-containing protein</fullName>
    </recommendedName>
</protein>
<gene>
    <name evidence="6" type="ORF">Srubr_23410</name>
</gene>
<evidence type="ECO:0000259" key="5">
    <source>
        <dbReference type="Pfam" id="PF07729"/>
    </source>
</evidence>
<dbReference type="InterPro" id="IPR008920">
    <property type="entry name" value="TF_FadR/GntR_C"/>
</dbReference>
<sequence length="196" mass="20841">MPRAPDGRPGTPPLAPAVPEGTNAPGDAAFHRTVVAATGNETLTSLLEGSSSRTIRARVWRGVLEGDASHITLAEHEAIYNALRARDQSLAQSSGVLHVDTSEVGPRSVLTGSSEPDNGQGPAPARHTGRAGTTRCTRQRPGKNLPAAGERPKSRTSGGRCPRGRPRRPPLRQPADLRLPVPRPAPHRMPQERLTQ</sequence>
<reference evidence="7" key="1">
    <citation type="submission" date="2023-07" db="EMBL/GenBank/DDBJ databases">
        <title>Whole genome shotgun sequence of Streptomyces achromogenes subsp. rubradiris NBRC 14000.</title>
        <authorList>
            <person name="Komaki H."/>
            <person name="Tamura T."/>
        </authorList>
    </citation>
    <scope>NUCLEOTIDE SEQUENCE [LARGE SCALE GENOMIC DNA]</scope>
    <source>
        <strain evidence="7">NBRC 14000</strain>
    </source>
</reference>
<dbReference type="RefSeq" id="WP_308439888.1">
    <property type="nucleotide sequence ID" value="NZ_BNCB01000003.1"/>
</dbReference>
<evidence type="ECO:0000313" key="6">
    <source>
        <dbReference type="EMBL" id="GHI52495.1"/>
    </source>
</evidence>
<accession>A0ABQ3R9G5</accession>
<feature type="domain" description="GntR C-terminal" evidence="5">
    <location>
        <begin position="27"/>
        <end position="99"/>
    </location>
</feature>
<organism evidence="6 7">
    <name type="scientific">Streptomyces rubradiris</name>
    <name type="common">Streptomyces achromogenes subsp. rubradiris</name>
    <dbReference type="NCBI Taxonomy" id="285531"/>
    <lineage>
        <taxon>Bacteria</taxon>
        <taxon>Bacillati</taxon>
        <taxon>Actinomycetota</taxon>
        <taxon>Actinomycetes</taxon>
        <taxon>Kitasatosporales</taxon>
        <taxon>Streptomycetaceae</taxon>
        <taxon>Streptomyces</taxon>
    </lineage>
</organism>
<dbReference type="Gene3D" id="1.20.120.530">
    <property type="entry name" value="GntR ligand-binding domain-like"/>
    <property type="match status" value="1"/>
</dbReference>